<accession>A0A811L0H8</accession>
<evidence type="ECO:0000256" key="1">
    <source>
        <dbReference type="SAM" id="MobiDB-lite"/>
    </source>
</evidence>
<dbReference type="EMBL" id="CAJFCV020000003">
    <property type="protein sequence ID" value="CAG9107417.1"/>
    <property type="molecule type" value="Genomic_DNA"/>
</dbReference>
<sequence length="86" mass="9642">MDTKDMSTFKKESAGEPALRDGKGASRKRLEQDEEDPQMLELRLFSEIKWSNRPPSNPSASTGDSTRDAVELKKKTCGWRLGSIRG</sequence>
<dbReference type="AlphaFoldDB" id="A0A811L0H8"/>
<gene>
    <name evidence="2" type="ORF">BXYJ_LOCUS6420</name>
</gene>
<organism evidence="2 3">
    <name type="scientific">Bursaphelenchus xylophilus</name>
    <name type="common">Pinewood nematode worm</name>
    <name type="synonym">Aphelenchoides xylophilus</name>
    <dbReference type="NCBI Taxonomy" id="6326"/>
    <lineage>
        <taxon>Eukaryota</taxon>
        <taxon>Metazoa</taxon>
        <taxon>Ecdysozoa</taxon>
        <taxon>Nematoda</taxon>
        <taxon>Chromadorea</taxon>
        <taxon>Rhabditida</taxon>
        <taxon>Tylenchina</taxon>
        <taxon>Tylenchomorpha</taxon>
        <taxon>Aphelenchoidea</taxon>
        <taxon>Aphelenchoididae</taxon>
        <taxon>Bursaphelenchus</taxon>
    </lineage>
</organism>
<dbReference type="Proteomes" id="UP000582659">
    <property type="component" value="Unassembled WGS sequence"/>
</dbReference>
<proteinExistence type="predicted"/>
<reference evidence="2" key="1">
    <citation type="submission" date="2020-09" db="EMBL/GenBank/DDBJ databases">
        <authorList>
            <person name="Kikuchi T."/>
        </authorList>
    </citation>
    <scope>NUCLEOTIDE SEQUENCE</scope>
    <source>
        <strain evidence="2">Ka4C1</strain>
    </source>
</reference>
<feature type="compositionally biased region" description="Basic and acidic residues" evidence="1">
    <location>
        <begin position="1"/>
        <end position="31"/>
    </location>
</feature>
<comment type="caution">
    <text evidence="2">The sequence shown here is derived from an EMBL/GenBank/DDBJ whole genome shotgun (WGS) entry which is preliminary data.</text>
</comment>
<dbReference type="EMBL" id="CAJFDI010000003">
    <property type="protein sequence ID" value="CAD5220921.1"/>
    <property type="molecule type" value="Genomic_DNA"/>
</dbReference>
<evidence type="ECO:0000313" key="3">
    <source>
        <dbReference type="Proteomes" id="UP000659654"/>
    </source>
</evidence>
<dbReference type="SMR" id="A0A811L0H8"/>
<evidence type="ECO:0000313" key="2">
    <source>
        <dbReference type="EMBL" id="CAD5220921.1"/>
    </source>
</evidence>
<keyword evidence="3" id="KW-1185">Reference proteome</keyword>
<name>A0A811L0H8_BURXY</name>
<dbReference type="Proteomes" id="UP000659654">
    <property type="component" value="Unassembled WGS sequence"/>
</dbReference>
<feature type="region of interest" description="Disordered" evidence="1">
    <location>
        <begin position="1"/>
        <end position="70"/>
    </location>
</feature>
<protein>
    <submittedName>
        <fullName evidence="2">(pine wood nematode) hypothetical protein</fullName>
    </submittedName>
</protein>